<feature type="transmembrane region" description="Helical" evidence="1">
    <location>
        <begin position="12"/>
        <end position="34"/>
    </location>
</feature>
<gene>
    <name evidence="2" type="ORF">BOTBODRAFT_172284</name>
</gene>
<dbReference type="InParanoid" id="A0A067MNT4"/>
<keyword evidence="3" id="KW-1185">Reference proteome</keyword>
<feature type="transmembrane region" description="Helical" evidence="1">
    <location>
        <begin position="156"/>
        <end position="181"/>
    </location>
</feature>
<keyword evidence="1" id="KW-0472">Membrane</keyword>
<name>A0A067MNT4_BOTB1</name>
<dbReference type="STRING" id="930990.A0A067MNT4"/>
<dbReference type="OrthoDB" id="3346544at2759"/>
<keyword evidence="1" id="KW-1133">Transmembrane helix</keyword>
<reference evidence="3" key="1">
    <citation type="journal article" date="2014" name="Proc. Natl. Acad. Sci. U.S.A.">
        <title>Extensive sampling of basidiomycete genomes demonstrates inadequacy of the white-rot/brown-rot paradigm for wood decay fungi.</title>
        <authorList>
            <person name="Riley R."/>
            <person name="Salamov A.A."/>
            <person name="Brown D.W."/>
            <person name="Nagy L.G."/>
            <person name="Floudas D."/>
            <person name="Held B.W."/>
            <person name="Levasseur A."/>
            <person name="Lombard V."/>
            <person name="Morin E."/>
            <person name="Otillar R."/>
            <person name="Lindquist E.A."/>
            <person name="Sun H."/>
            <person name="LaButti K.M."/>
            <person name="Schmutz J."/>
            <person name="Jabbour D."/>
            <person name="Luo H."/>
            <person name="Baker S.E."/>
            <person name="Pisabarro A.G."/>
            <person name="Walton J.D."/>
            <person name="Blanchette R.A."/>
            <person name="Henrissat B."/>
            <person name="Martin F."/>
            <person name="Cullen D."/>
            <person name="Hibbett D.S."/>
            <person name="Grigoriev I.V."/>
        </authorList>
    </citation>
    <scope>NUCLEOTIDE SEQUENCE [LARGE SCALE GENOMIC DNA]</scope>
    <source>
        <strain evidence="3">FD-172 SS1</strain>
    </source>
</reference>
<accession>A0A067MNT4</accession>
<evidence type="ECO:0000313" key="2">
    <source>
        <dbReference type="EMBL" id="KDQ17219.1"/>
    </source>
</evidence>
<organism evidence="2 3">
    <name type="scientific">Botryobasidium botryosum (strain FD-172 SS1)</name>
    <dbReference type="NCBI Taxonomy" id="930990"/>
    <lineage>
        <taxon>Eukaryota</taxon>
        <taxon>Fungi</taxon>
        <taxon>Dikarya</taxon>
        <taxon>Basidiomycota</taxon>
        <taxon>Agaricomycotina</taxon>
        <taxon>Agaricomycetes</taxon>
        <taxon>Cantharellales</taxon>
        <taxon>Botryobasidiaceae</taxon>
        <taxon>Botryobasidium</taxon>
    </lineage>
</organism>
<sequence length="295" mass="32607">MGSLQFDEVILLGIWTEILLYGLYVPLFFVSIWVMMYRSSTTDVNWAMLALAVVLFVLSTMHIGVGLRRLLEGFVYASDAHGYFRDQDKWLNRFFDCLYVTMNMIYRCYVAWDSSIAVVALPILLLFGAAGTGYYALSSPHKLVLVQASFSSPIAIVGQVHFILILILNVAATTLIAWGITRGMRMAPRTTEARMQSIYSRVLAVGVESAALYTLSLLVLVGLHMGSSDAQYIVYCANTQIISIVCTLILVCISLGTNGWDPTRGAVLPAASTVGVEVHIRRESVYQSSDGKYEL</sequence>
<protein>
    <submittedName>
        <fullName evidence="2">Uncharacterized protein</fullName>
    </submittedName>
</protein>
<feature type="transmembrane region" description="Helical" evidence="1">
    <location>
        <begin position="232"/>
        <end position="255"/>
    </location>
</feature>
<evidence type="ECO:0000313" key="3">
    <source>
        <dbReference type="Proteomes" id="UP000027195"/>
    </source>
</evidence>
<feature type="transmembrane region" description="Helical" evidence="1">
    <location>
        <begin position="202"/>
        <end position="226"/>
    </location>
</feature>
<evidence type="ECO:0000256" key="1">
    <source>
        <dbReference type="SAM" id="Phobius"/>
    </source>
</evidence>
<dbReference type="HOGENOM" id="CLU_044614_3_1_1"/>
<feature type="transmembrane region" description="Helical" evidence="1">
    <location>
        <begin position="46"/>
        <end position="70"/>
    </location>
</feature>
<keyword evidence="1" id="KW-0812">Transmembrane</keyword>
<dbReference type="AlphaFoldDB" id="A0A067MNT4"/>
<feature type="transmembrane region" description="Helical" evidence="1">
    <location>
        <begin position="116"/>
        <end position="136"/>
    </location>
</feature>
<dbReference type="Proteomes" id="UP000027195">
    <property type="component" value="Unassembled WGS sequence"/>
</dbReference>
<proteinExistence type="predicted"/>
<dbReference type="EMBL" id="KL198024">
    <property type="protein sequence ID" value="KDQ17219.1"/>
    <property type="molecule type" value="Genomic_DNA"/>
</dbReference>